<dbReference type="EMBL" id="CM037614">
    <property type="protein sequence ID" value="KAH8016786.1"/>
    <property type="molecule type" value="Genomic_DNA"/>
</dbReference>
<evidence type="ECO:0000313" key="2">
    <source>
        <dbReference type="Proteomes" id="UP000827872"/>
    </source>
</evidence>
<organism evidence="1 2">
    <name type="scientific">Sphaerodactylus townsendi</name>
    <dbReference type="NCBI Taxonomy" id="933632"/>
    <lineage>
        <taxon>Eukaryota</taxon>
        <taxon>Metazoa</taxon>
        <taxon>Chordata</taxon>
        <taxon>Craniata</taxon>
        <taxon>Vertebrata</taxon>
        <taxon>Euteleostomi</taxon>
        <taxon>Lepidosauria</taxon>
        <taxon>Squamata</taxon>
        <taxon>Bifurcata</taxon>
        <taxon>Gekkota</taxon>
        <taxon>Sphaerodactylidae</taxon>
        <taxon>Sphaerodactylus</taxon>
    </lineage>
</organism>
<evidence type="ECO:0000313" key="1">
    <source>
        <dbReference type="EMBL" id="KAH8016786.1"/>
    </source>
</evidence>
<accession>A0ACB8GAT0</accession>
<reference evidence="1" key="1">
    <citation type="submission" date="2021-08" db="EMBL/GenBank/DDBJ databases">
        <title>The first chromosome-level gecko genome reveals the dynamic sex chromosomes of Neotropical dwarf geckos (Sphaerodactylidae: Sphaerodactylus).</title>
        <authorList>
            <person name="Pinto B.J."/>
            <person name="Keating S.E."/>
            <person name="Gamble T."/>
        </authorList>
    </citation>
    <scope>NUCLEOTIDE SEQUENCE</scope>
    <source>
        <strain evidence="1">TG3544</strain>
    </source>
</reference>
<proteinExistence type="predicted"/>
<protein>
    <submittedName>
        <fullName evidence="1">Uncharacterized protein</fullName>
    </submittedName>
</protein>
<dbReference type="Proteomes" id="UP000827872">
    <property type="component" value="Linkage Group LG01"/>
</dbReference>
<keyword evidence="2" id="KW-1185">Reference proteome</keyword>
<comment type="caution">
    <text evidence="1">The sequence shown here is derived from an EMBL/GenBank/DDBJ whole genome shotgun (WGS) entry which is preliminary data.</text>
</comment>
<gene>
    <name evidence="1" type="ORF">K3G42_022942</name>
</gene>
<name>A0ACB8GAT0_9SAUR</name>
<sequence>MMISWTQGRISCKFVSSREFSDPMRFTPAEHSALEVSVRDFFSSSQNPGAQRNAASSQETEERVRFSSDHFCPHCPPPHLLPLFICAKIQRISVFPLKQTVPVFLHN</sequence>